<comment type="caution">
    <text evidence="1">The sequence shown here is derived from an EMBL/GenBank/DDBJ whole genome shotgun (WGS) entry which is preliminary data.</text>
</comment>
<evidence type="ECO:0000313" key="1">
    <source>
        <dbReference type="EMBL" id="MEQ2237896.1"/>
    </source>
</evidence>
<proteinExistence type="predicted"/>
<dbReference type="EMBL" id="JAHRIQ010050070">
    <property type="protein sequence ID" value="MEQ2237896.1"/>
    <property type="molecule type" value="Genomic_DNA"/>
</dbReference>
<protein>
    <submittedName>
        <fullName evidence="1">Uncharacterized protein</fullName>
    </submittedName>
</protein>
<gene>
    <name evidence="1" type="ORF">ILYODFUR_027875</name>
</gene>
<name>A0ABV0TZH3_9TELE</name>
<sequence>MCSHWHLDRLSGDSGAELVSGSPWADVAVVVMLCACGGMEGAIGPGCVPSAGDRLTGELIQSLCGVGCPVWVQGSVMSALLRLRAVAGVVLRRAAALTSQCTV</sequence>
<accession>A0ABV0TZH3</accession>
<reference evidence="1 2" key="1">
    <citation type="submission" date="2021-06" db="EMBL/GenBank/DDBJ databases">
        <authorList>
            <person name="Palmer J.M."/>
        </authorList>
    </citation>
    <scope>NUCLEOTIDE SEQUENCE [LARGE SCALE GENOMIC DNA]</scope>
    <source>
        <strain evidence="2">if_2019</strain>
        <tissue evidence="1">Muscle</tissue>
    </source>
</reference>
<organism evidence="1 2">
    <name type="scientific">Ilyodon furcidens</name>
    <name type="common">goldbreast splitfin</name>
    <dbReference type="NCBI Taxonomy" id="33524"/>
    <lineage>
        <taxon>Eukaryota</taxon>
        <taxon>Metazoa</taxon>
        <taxon>Chordata</taxon>
        <taxon>Craniata</taxon>
        <taxon>Vertebrata</taxon>
        <taxon>Euteleostomi</taxon>
        <taxon>Actinopterygii</taxon>
        <taxon>Neopterygii</taxon>
        <taxon>Teleostei</taxon>
        <taxon>Neoteleostei</taxon>
        <taxon>Acanthomorphata</taxon>
        <taxon>Ovalentaria</taxon>
        <taxon>Atherinomorphae</taxon>
        <taxon>Cyprinodontiformes</taxon>
        <taxon>Goodeidae</taxon>
        <taxon>Ilyodon</taxon>
    </lineage>
</organism>
<dbReference type="Proteomes" id="UP001482620">
    <property type="component" value="Unassembled WGS sequence"/>
</dbReference>
<evidence type="ECO:0000313" key="2">
    <source>
        <dbReference type="Proteomes" id="UP001482620"/>
    </source>
</evidence>
<keyword evidence="2" id="KW-1185">Reference proteome</keyword>